<name>A0ABW8JDQ1_9GAMM</name>
<evidence type="ECO:0000256" key="1">
    <source>
        <dbReference type="SAM" id="MobiDB-lite"/>
    </source>
</evidence>
<organism evidence="2 3">
    <name type="scientific">Dyella jejuensis</name>
    <dbReference type="NCBI Taxonomy" id="1432009"/>
    <lineage>
        <taxon>Bacteria</taxon>
        <taxon>Pseudomonadati</taxon>
        <taxon>Pseudomonadota</taxon>
        <taxon>Gammaproteobacteria</taxon>
        <taxon>Lysobacterales</taxon>
        <taxon>Rhodanobacteraceae</taxon>
        <taxon>Dyella</taxon>
    </lineage>
</organism>
<reference evidence="2 3" key="1">
    <citation type="submission" date="2020-10" db="EMBL/GenBank/DDBJ databases">
        <title>Phylogeny of dyella-like bacteria.</title>
        <authorList>
            <person name="Fu J."/>
        </authorList>
    </citation>
    <scope>NUCLEOTIDE SEQUENCE [LARGE SCALE GENOMIC DNA]</scope>
    <source>
        <strain evidence="2 3">JP1</strain>
    </source>
</reference>
<dbReference type="Pfam" id="PF09661">
    <property type="entry name" value="DUF2398"/>
    <property type="match status" value="1"/>
</dbReference>
<accession>A0ABW8JDQ1</accession>
<proteinExistence type="predicted"/>
<dbReference type="EMBL" id="JADIKJ010000002">
    <property type="protein sequence ID" value="MFK2899217.1"/>
    <property type="molecule type" value="Genomic_DNA"/>
</dbReference>
<keyword evidence="3" id="KW-1185">Reference proteome</keyword>
<dbReference type="InterPro" id="IPR013494">
    <property type="entry name" value="CHP02678"/>
</dbReference>
<dbReference type="RefSeq" id="WP_404544784.1">
    <property type="nucleotide sequence ID" value="NZ_JADIKJ010000002.1"/>
</dbReference>
<dbReference type="NCBIfam" id="TIGR02678">
    <property type="entry name" value="TIGR02678 family protein"/>
    <property type="match status" value="1"/>
</dbReference>
<feature type="compositionally biased region" description="Polar residues" evidence="1">
    <location>
        <begin position="409"/>
        <end position="427"/>
    </location>
</feature>
<sequence length="427" mass="48241">MSARPPRRAALRVGELQRTQQQDEFRRALRGLLMRPLMAPNHPDFAAVRHQAERLRDWFSRETGWPLHVDREGARLYKRPADLDDPTRGLPDYDRRRYILLCLACVILEKADAQITLHHIGERTMQQAADPAFNTWGFTFTLRSAAERRELVVVCRTLLDYGVLERVVGEEDNFVHEHGWQQSDALYDVNRRLLAGLLAAVRGPSTWRHDEAPRNTESRLNALVSGFIVDSEQGRRDAMRYHLARRLLDDPVLYVDTLDESARAYFVNQRGVLAARLCEATGFIAEQRAEGLALADESGQLTDVAMPAEGTEAHVTLLVAEYLAGRLRQTREPFQVSEREIAAFLREAAGRYGRYWRKSARASGAEQELAEIAVMRLRRLGLLTGETNAITPLPAIARFSLGEVDVRGTSDTTPLHNGNTTLPDIDT</sequence>
<evidence type="ECO:0000313" key="2">
    <source>
        <dbReference type="EMBL" id="MFK2899217.1"/>
    </source>
</evidence>
<dbReference type="Proteomes" id="UP001620461">
    <property type="component" value="Unassembled WGS sequence"/>
</dbReference>
<comment type="caution">
    <text evidence="2">The sequence shown here is derived from an EMBL/GenBank/DDBJ whole genome shotgun (WGS) entry which is preliminary data.</text>
</comment>
<feature type="region of interest" description="Disordered" evidence="1">
    <location>
        <begin position="408"/>
        <end position="427"/>
    </location>
</feature>
<protein>
    <submittedName>
        <fullName evidence="2">TIGR02678 family protein</fullName>
    </submittedName>
</protein>
<gene>
    <name evidence="2" type="ORF">ISP15_02630</name>
</gene>
<evidence type="ECO:0000313" key="3">
    <source>
        <dbReference type="Proteomes" id="UP001620461"/>
    </source>
</evidence>